<reference evidence="1" key="2">
    <citation type="submission" date="2023-04" db="EMBL/GenBank/DDBJ databases">
        <authorList>
            <person name="Bu L."/>
            <person name="Lu L."/>
            <person name="Laidemitt M.R."/>
            <person name="Zhang S.M."/>
            <person name="Mutuku M."/>
            <person name="Mkoji G."/>
            <person name="Steinauer M."/>
            <person name="Loker E.S."/>
        </authorList>
    </citation>
    <scope>NUCLEOTIDE SEQUENCE</scope>
    <source>
        <strain evidence="1">KasaAsao</strain>
        <tissue evidence="1">Whole Snail</tissue>
    </source>
</reference>
<feature type="non-terminal residue" evidence="1">
    <location>
        <position position="1"/>
    </location>
</feature>
<sequence>ILIRNCLDDYFQTLQTWEGNINPSGIQDWNRIGDAIKMAVLEGAWQSDVILMFGCLPCVRTCIKKK</sequence>
<name>A0AAD8BND7_BIOPF</name>
<accession>A0AAD8BND7</accession>
<protein>
    <submittedName>
        <fullName evidence="1">Uncharacterized protein</fullName>
    </submittedName>
</protein>
<dbReference type="Proteomes" id="UP001233172">
    <property type="component" value="Unassembled WGS sequence"/>
</dbReference>
<evidence type="ECO:0000313" key="1">
    <source>
        <dbReference type="EMBL" id="KAK0057730.1"/>
    </source>
</evidence>
<evidence type="ECO:0000313" key="2">
    <source>
        <dbReference type="Proteomes" id="UP001233172"/>
    </source>
</evidence>
<dbReference type="EMBL" id="JASAOG010000053">
    <property type="protein sequence ID" value="KAK0057730.1"/>
    <property type="molecule type" value="Genomic_DNA"/>
</dbReference>
<reference evidence="1" key="1">
    <citation type="journal article" date="2023" name="PLoS Negl. Trop. Dis.">
        <title>A genome sequence for Biomphalaria pfeifferi, the major vector snail for the human-infecting parasite Schistosoma mansoni.</title>
        <authorList>
            <person name="Bu L."/>
            <person name="Lu L."/>
            <person name="Laidemitt M.R."/>
            <person name="Zhang S.M."/>
            <person name="Mutuku M."/>
            <person name="Mkoji G."/>
            <person name="Steinauer M."/>
            <person name="Loker E.S."/>
        </authorList>
    </citation>
    <scope>NUCLEOTIDE SEQUENCE</scope>
    <source>
        <strain evidence="1">KasaAsao</strain>
    </source>
</reference>
<proteinExistence type="predicted"/>
<dbReference type="AlphaFoldDB" id="A0AAD8BND7"/>
<gene>
    <name evidence="1" type="ORF">Bpfe_012960</name>
</gene>
<organism evidence="1 2">
    <name type="scientific">Biomphalaria pfeifferi</name>
    <name type="common">Bloodfluke planorb</name>
    <name type="synonym">Freshwater snail</name>
    <dbReference type="NCBI Taxonomy" id="112525"/>
    <lineage>
        <taxon>Eukaryota</taxon>
        <taxon>Metazoa</taxon>
        <taxon>Spiralia</taxon>
        <taxon>Lophotrochozoa</taxon>
        <taxon>Mollusca</taxon>
        <taxon>Gastropoda</taxon>
        <taxon>Heterobranchia</taxon>
        <taxon>Euthyneura</taxon>
        <taxon>Panpulmonata</taxon>
        <taxon>Hygrophila</taxon>
        <taxon>Lymnaeoidea</taxon>
        <taxon>Planorbidae</taxon>
        <taxon>Biomphalaria</taxon>
    </lineage>
</organism>
<keyword evidence="2" id="KW-1185">Reference proteome</keyword>
<comment type="caution">
    <text evidence="1">The sequence shown here is derived from an EMBL/GenBank/DDBJ whole genome shotgun (WGS) entry which is preliminary data.</text>
</comment>